<keyword evidence="2 4" id="KW-0012">Acyltransferase</keyword>
<evidence type="ECO:0000256" key="3">
    <source>
        <dbReference type="ARBA" id="ARBA00048462"/>
    </source>
</evidence>
<dbReference type="OrthoDB" id="9805460at2"/>
<gene>
    <name evidence="7" type="ORF">SAMN04489868_1378</name>
</gene>
<dbReference type="SUPFAM" id="SSF55048">
    <property type="entry name" value="Probable ACP-binding domain of malonyl-CoA ACP transacylase"/>
    <property type="match status" value="1"/>
</dbReference>
<dbReference type="RefSeq" id="WP_092093339.1">
    <property type="nucleotide sequence ID" value="NZ_FOQE01000037.1"/>
</dbReference>
<dbReference type="InterPro" id="IPR016036">
    <property type="entry name" value="Malonyl_transacylase_ACP-bd"/>
</dbReference>
<accession>A0A1I3DGB3</accession>
<dbReference type="SUPFAM" id="SSF52151">
    <property type="entry name" value="FabD/lysophospholipase-like"/>
    <property type="match status" value="1"/>
</dbReference>
<dbReference type="Proteomes" id="UP000198668">
    <property type="component" value="Unassembled WGS sequence"/>
</dbReference>
<evidence type="ECO:0000256" key="1">
    <source>
        <dbReference type="ARBA" id="ARBA00022679"/>
    </source>
</evidence>
<dbReference type="InterPro" id="IPR004410">
    <property type="entry name" value="Malonyl_CoA-ACP_transAc_FabD"/>
</dbReference>
<dbReference type="InterPro" id="IPR014043">
    <property type="entry name" value="Acyl_transferase_dom"/>
</dbReference>
<evidence type="ECO:0000313" key="7">
    <source>
        <dbReference type="EMBL" id="SFH85765.1"/>
    </source>
</evidence>
<sequence length="315" mass="34293">MKIGFVYSGQGAQYIGMGQDLAETFPAARKVFDLASNALNMDLTELCFKENDLLNETTYTQPAILTVSMAIDAVLAEAGIFPEAVGGLSLGEYTAFVKANVLDFYDAVSLVKQRGKFMTEAVPSGEGAMSAVLGLERETVEQVCLETSEYGIVAPANYNMPGQIAIAGKKEAVEAAGEKMLEKGAKRVVPLKVSGPFHTSLLKPAADQLEQVLKSVQINDPTIPVVSNTTAEWFKNKEDVRKLMVQQVQSPVYWEDAVKTMIQSGVDTFIEVGPGKTLSAFIKKIDRSVTTLNVEHQKSLDKTLKKLNEKKLPIH</sequence>
<dbReference type="AlphaFoldDB" id="A0A1I3DGB3"/>
<feature type="active site" evidence="5">
    <location>
        <position position="198"/>
    </location>
</feature>
<dbReference type="SMART" id="SM00827">
    <property type="entry name" value="PKS_AT"/>
    <property type="match status" value="1"/>
</dbReference>
<dbReference type="GO" id="GO:0006633">
    <property type="term" value="P:fatty acid biosynthetic process"/>
    <property type="evidence" value="ECO:0007669"/>
    <property type="project" value="TreeGrafter"/>
</dbReference>
<dbReference type="PIRSF" id="PIRSF000446">
    <property type="entry name" value="Mct"/>
    <property type="match status" value="1"/>
</dbReference>
<dbReference type="NCBIfam" id="TIGR00128">
    <property type="entry name" value="fabD"/>
    <property type="match status" value="1"/>
</dbReference>
<evidence type="ECO:0000256" key="2">
    <source>
        <dbReference type="ARBA" id="ARBA00023315"/>
    </source>
</evidence>
<protein>
    <recommendedName>
        <fullName evidence="4">Malonyl CoA-acyl carrier protein transacylase</fullName>
        <ecNumber evidence="4">2.3.1.39</ecNumber>
    </recommendedName>
</protein>
<comment type="catalytic activity">
    <reaction evidence="3 4">
        <text>holo-[ACP] + malonyl-CoA = malonyl-[ACP] + CoA</text>
        <dbReference type="Rhea" id="RHEA:41792"/>
        <dbReference type="Rhea" id="RHEA-COMP:9623"/>
        <dbReference type="Rhea" id="RHEA-COMP:9685"/>
        <dbReference type="ChEBI" id="CHEBI:57287"/>
        <dbReference type="ChEBI" id="CHEBI:57384"/>
        <dbReference type="ChEBI" id="CHEBI:64479"/>
        <dbReference type="ChEBI" id="CHEBI:78449"/>
        <dbReference type="EC" id="2.3.1.39"/>
    </reaction>
</comment>
<dbReference type="PANTHER" id="PTHR42681:SF1">
    <property type="entry name" value="MALONYL-COA-ACYL CARRIER PROTEIN TRANSACYLASE, MITOCHONDRIAL"/>
    <property type="match status" value="1"/>
</dbReference>
<dbReference type="FunFam" id="3.30.70.250:FF:000001">
    <property type="entry name" value="Malonyl CoA-acyl carrier protein transacylase"/>
    <property type="match status" value="1"/>
</dbReference>
<dbReference type="InterPro" id="IPR001227">
    <property type="entry name" value="Ac_transferase_dom_sf"/>
</dbReference>
<dbReference type="GO" id="GO:0005829">
    <property type="term" value="C:cytosol"/>
    <property type="evidence" value="ECO:0007669"/>
    <property type="project" value="TreeGrafter"/>
</dbReference>
<dbReference type="InterPro" id="IPR050858">
    <property type="entry name" value="Mal-CoA-ACP_Trans/PKS_FabD"/>
</dbReference>
<dbReference type="GO" id="GO:0004314">
    <property type="term" value="F:[acyl-carrier-protein] S-malonyltransferase activity"/>
    <property type="evidence" value="ECO:0007669"/>
    <property type="project" value="UniProtKB-EC"/>
</dbReference>
<evidence type="ECO:0000259" key="6">
    <source>
        <dbReference type="SMART" id="SM00827"/>
    </source>
</evidence>
<dbReference type="Gene3D" id="3.40.366.10">
    <property type="entry name" value="Malonyl-Coenzyme A Acyl Carrier Protein, domain 2"/>
    <property type="match status" value="1"/>
</dbReference>
<dbReference type="InterPro" id="IPR016035">
    <property type="entry name" value="Acyl_Trfase/lysoPLipase"/>
</dbReference>
<proteinExistence type="inferred from homology"/>
<dbReference type="Gene3D" id="3.30.70.250">
    <property type="entry name" value="Malonyl-CoA ACP transacylase, ACP-binding"/>
    <property type="match status" value="1"/>
</dbReference>
<reference evidence="7 8" key="1">
    <citation type="submission" date="2016-10" db="EMBL/GenBank/DDBJ databases">
        <authorList>
            <person name="de Groot N.N."/>
        </authorList>
    </citation>
    <scope>NUCLEOTIDE SEQUENCE [LARGE SCALE GENOMIC DNA]</scope>
    <source>
        <strain evidence="7 8">DSM 27630</strain>
    </source>
</reference>
<feature type="active site" evidence="5">
    <location>
        <position position="89"/>
    </location>
</feature>
<evidence type="ECO:0000313" key="8">
    <source>
        <dbReference type="Proteomes" id="UP000198668"/>
    </source>
</evidence>
<dbReference type="EC" id="2.3.1.39" evidence="4"/>
<keyword evidence="8" id="KW-1185">Reference proteome</keyword>
<name>A0A1I3DGB3_9LACT</name>
<feature type="domain" description="Malonyl-CoA:ACP transacylase (MAT)" evidence="6">
    <location>
        <begin position="6"/>
        <end position="294"/>
    </location>
</feature>
<evidence type="ECO:0000256" key="4">
    <source>
        <dbReference type="PIRNR" id="PIRNR000446"/>
    </source>
</evidence>
<comment type="similarity">
    <text evidence="4">Belongs to the fabD family.</text>
</comment>
<dbReference type="PANTHER" id="PTHR42681">
    <property type="entry name" value="MALONYL-COA-ACYL CARRIER PROTEIN TRANSACYLASE, MITOCHONDRIAL"/>
    <property type="match status" value="1"/>
</dbReference>
<evidence type="ECO:0000256" key="5">
    <source>
        <dbReference type="PIRSR" id="PIRSR000446-1"/>
    </source>
</evidence>
<keyword evidence="1 4" id="KW-0808">Transferase</keyword>
<dbReference type="Pfam" id="PF00698">
    <property type="entry name" value="Acyl_transf_1"/>
    <property type="match status" value="1"/>
</dbReference>
<dbReference type="InterPro" id="IPR024925">
    <property type="entry name" value="Malonyl_CoA-ACP_transAc"/>
</dbReference>
<dbReference type="EMBL" id="FOQE01000037">
    <property type="protein sequence ID" value="SFH85765.1"/>
    <property type="molecule type" value="Genomic_DNA"/>
</dbReference>
<organism evidence="7 8">
    <name type="scientific">Pisciglobus halotolerans</name>
    <dbReference type="NCBI Taxonomy" id="745365"/>
    <lineage>
        <taxon>Bacteria</taxon>
        <taxon>Bacillati</taxon>
        <taxon>Bacillota</taxon>
        <taxon>Bacilli</taxon>
        <taxon>Lactobacillales</taxon>
        <taxon>Carnobacteriaceae</taxon>
    </lineage>
</organism>